<feature type="compositionally biased region" description="Polar residues" evidence="1">
    <location>
        <begin position="90"/>
        <end position="100"/>
    </location>
</feature>
<protein>
    <submittedName>
        <fullName evidence="2">Polyadenylate-binding protein 2</fullName>
    </submittedName>
</protein>
<keyword evidence="3" id="KW-1185">Reference proteome</keyword>
<dbReference type="Proteomes" id="UP000028990">
    <property type="component" value="Unassembled WGS sequence"/>
</dbReference>
<evidence type="ECO:0000313" key="3">
    <source>
        <dbReference type="Proteomes" id="UP000028990"/>
    </source>
</evidence>
<sequence length="131" mass="13732">MFSKALEEASSSAVERAQRRCGESSANAPGSGPGSGSASSQEEEESRLLESDPGSSAVEDLELGAIKAPVREKEEEAKKLKEMQNKVEKQTNMSLPTGSAGQAIMSVEERTEADAHSISVGSVNHGAPRES</sequence>
<proteinExistence type="predicted"/>
<evidence type="ECO:0000256" key="1">
    <source>
        <dbReference type="SAM" id="MobiDB-lite"/>
    </source>
</evidence>
<feature type="compositionally biased region" description="Low complexity" evidence="1">
    <location>
        <begin position="23"/>
        <end position="40"/>
    </location>
</feature>
<gene>
    <name evidence="2" type="ORF">H920_09226</name>
</gene>
<dbReference type="EMBL" id="KN122602">
    <property type="protein sequence ID" value="KFO29378.1"/>
    <property type="molecule type" value="Genomic_DNA"/>
</dbReference>
<name>A0A091DFV1_FUKDA</name>
<feature type="region of interest" description="Disordered" evidence="1">
    <location>
        <begin position="1"/>
        <end position="131"/>
    </location>
</feature>
<accession>A0A091DFV1</accession>
<dbReference type="AlphaFoldDB" id="A0A091DFV1"/>
<organism evidence="2 3">
    <name type="scientific">Fukomys damarensis</name>
    <name type="common">Damaraland mole rat</name>
    <name type="synonym">Cryptomys damarensis</name>
    <dbReference type="NCBI Taxonomy" id="885580"/>
    <lineage>
        <taxon>Eukaryota</taxon>
        <taxon>Metazoa</taxon>
        <taxon>Chordata</taxon>
        <taxon>Craniata</taxon>
        <taxon>Vertebrata</taxon>
        <taxon>Euteleostomi</taxon>
        <taxon>Mammalia</taxon>
        <taxon>Eutheria</taxon>
        <taxon>Euarchontoglires</taxon>
        <taxon>Glires</taxon>
        <taxon>Rodentia</taxon>
        <taxon>Hystricomorpha</taxon>
        <taxon>Bathyergidae</taxon>
        <taxon>Fukomys</taxon>
    </lineage>
</organism>
<reference evidence="2 3" key="1">
    <citation type="submission" date="2013-11" db="EMBL/GenBank/DDBJ databases">
        <title>The Damaraland mole rat (Fukomys damarensis) genome and evolution of African mole rats.</title>
        <authorList>
            <person name="Gladyshev V.N."/>
            <person name="Fang X."/>
        </authorList>
    </citation>
    <scope>NUCLEOTIDE SEQUENCE [LARGE SCALE GENOMIC DNA]</scope>
    <source>
        <tissue evidence="2">Liver</tissue>
    </source>
</reference>
<feature type="compositionally biased region" description="Basic and acidic residues" evidence="1">
    <location>
        <begin position="69"/>
        <end position="89"/>
    </location>
</feature>
<evidence type="ECO:0000313" key="2">
    <source>
        <dbReference type="EMBL" id="KFO29378.1"/>
    </source>
</evidence>